<evidence type="ECO:0000259" key="1">
    <source>
        <dbReference type="Pfam" id="PF12728"/>
    </source>
</evidence>
<accession>A0A847S2B5</accession>
<name>A0A847S2B5_9BACT</name>
<dbReference type="Pfam" id="PF12728">
    <property type="entry name" value="HTH_17"/>
    <property type="match status" value="1"/>
</dbReference>
<feature type="domain" description="Helix-turn-helix" evidence="1">
    <location>
        <begin position="34"/>
        <end position="80"/>
    </location>
</feature>
<dbReference type="PANTHER" id="PTHR34585">
    <property type="match status" value="1"/>
</dbReference>
<proteinExistence type="predicted"/>
<protein>
    <submittedName>
        <fullName evidence="2">Helix-turn-helix domain-containing protein</fullName>
    </submittedName>
</protein>
<keyword evidence="3" id="KW-1185">Reference proteome</keyword>
<dbReference type="InterPro" id="IPR009061">
    <property type="entry name" value="DNA-bd_dom_put_sf"/>
</dbReference>
<comment type="caution">
    <text evidence="2">The sequence shown here is derived from an EMBL/GenBank/DDBJ whole genome shotgun (WGS) entry which is preliminary data.</text>
</comment>
<dbReference type="InterPro" id="IPR041657">
    <property type="entry name" value="HTH_17"/>
</dbReference>
<dbReference type="RefSeq" id="WP_168874501.1">
    <property type="nucleotide sequence ID" value="NZ_JABAIA010000004.1"/>
</dbReference>
<evidence type="ECO:0000313" key="2">
    <source>
        <dbReference type="EMBL" id="NLR68534.1"/>
    </source>
</evidence>
<dbReference type="PANTHER" id="PTHR34585:SF22">
    <property type="entry name" value="HELIX-TURN-HELIX DOMAIN-CONTAINING PROTEIN"/>
    <property type="match status" value="1"/>
</dbReference>
<gene>
    <name evidence="2" type="ORF">HGH92_29790</name>
</gene>
<dbReference type="AlphaFoldDB" id="A0A847S2B5"/>
<dbReference type="SUPFAM" id="SSF46955">
    <property type="entry name" value="Putative DNA-binding domain"/>
    <property type="match status" value="1"/>
</dbReference>
<dbReference type="EMBL" id="JABAIA010000004">
    <property type="protein sequence ID" value="NLR68534.1"/>
    <property type="molecule type" value="Genomic_DNA"/>
</dbReference>
<sequence length="95" mass="11014">MTIDFLTREDLEEFRSKLLIDIEGIIYNNKTKKWLKTQDVLAILEISEVTLQSLRNNGIIPFRKIGGICYYHADELDQALLSLPKGKKHLAEILR</sequence>
<reference evidence="2 3" key="1">
    <citation type="submission" date="2020-04" db="EMBL/GenBank/DDBJ databases">
        <authorList>
            <person name="Yin C."/>
        </authorList>
    </citation>
    <scope>NUCLEOTIDE SEQUENCE [LARGE SCALE GENOMIC DNA]</scope>
    <source>
        <strain evidence="2 3">Ae27</strain>
    </source>
</reference>
<evidence type="ECO:0000313" key="3">
    <source>
        <dbReference type="Proteomes" id="UP000570474"/>
    </source>
</evidence>
<dbReference type="Proteomes" id="UP000570474">
    <property type="component" value="Unassembled WGS sequence"/>
</dbReference>
<organism evidence="2 3">
    <name type="scientific">Chitinophaga varians</name>
    <dbReference type="NCBI Taxonomy" id="2202339"/>
    <lineage>
        <taxon>Bacteria</taxon>
        <taxon>Pseudomonadati</taxon>
        <taxon>Bacteroidota</taxon>
        <taxon>Chitinophagia</taxon>
        <taxon>Chitinophagales</taxon>
        <taxon>Chitinophagaceae</taxon>
        <taxon>Chitinophaga</taxon>
    </lineage>
</organism>